<comment type="function">
    <text evidence="8">Involved in both the arginine and lysine biosynthetic pathways.</text>
</comment>
<keyword evidence="5 8" id="KW-0808">Transferase</keyword>
<organism evidence="9 10">
    <name type="scientific">Affinibrenneria salicis</name>
    <dbReference type="NCBI Taxonomy" id="2590031"/>
    <lineage>
        <taxon>Bacteria</taxon>
        <taxon>Pseudomonadati</taxon>
        <taxon>Pseudomonadota</taxon>
        <taxon>Gammaproteobacteria</taxon>
        <taxon>Enterobacterales</taxon>
        <taxon>Pectobacteriaceae</taxon>
        <taxon>Affinibrenneria</taxon>
    </lineage>
</organism>
<comment type="catalytic activity">
    <reaction evidence="8">
        <text>N-succinyl-(2S,6S)-2,6-diaminopimelate + 2-oxoglutarate = (S)-2-succinylamino-6-oxoheptanedioate + L-glutamate</text>
        <dbReference type="Rhea" id="RHEA:11960"/>
        <dbReference type="ChEBI" id="CHEBI:15685"/>
        <dbReference type="ChEBI" id="CHEBI:16810"/>
        <dbReference type="ChEBI" id="CHEBI:29985"/>
        <dbReference type="ChEBI" id="CHEBI:58087"/>
        <dbReference type="EC" id="2.6.1.17"/>
    </reaction>
</comment>
<evidence type="ECO:0000313" key="9">
    <source>
        <dbReference type="EMBL" id="KAA8996360.1"/>
    </source>
</evidence>
<dbReference type="InterPro" id="IPR049704">
    <property type="entry name" value="Aminotrans_3_PPA_site"/>
</dbReference>
<dbReference type="GO" id="GO:0003992">
    <property type="term" value="F:N2-acetyl-L-ornithine:2-oxoglutarate 5-aminotransferase activity"/>
    <property type="evidence" value="ECO:0007669"/>
    <property type="project" value="UniProtKB-UniRule"/>
</dbReference>
<dbReference type="Gene3D" id="3.40.640.10">
    <property type="entry name" value="Type I PLP-dependent aspartate aminotransferase-like (Major domain)"/>
    <property type="match status" value="1"/>
</dbReference>
<dbReference type="UniPathway" id="UPA00068">
    <property type="reaction ID" value="UER00109"/>
</dbReference>
<dbReference type="NCBIfam" id="NF002325">
    <property type="entry name" value="PRK01278.1"/>
    <property type="match status" value="1"/>
</dbReference>
<evidence type="ECO:0000256" key="7">
    <source>
        <dbReference type="ARBA" id="ARBA00023154"/>
    </source>
</evidence>
<dbReference type="InterPro" id="IPR015422">
    <property type="entry name" value="PyrdxlP-dep_Trfase_small"/>
</dbReference>
<dbReference type="EC" id="2.6.1.17" evidence="8"/>
<reference evidence="9 10" key="1">
    <citation type="submission" date="2019-09" db="EMBL/GenBank/DDBJ databases">
        <authorList>
            <person name="Li Y."/>
        </authorList>
    </citation>
    <scope>NUCLEOTIDE SEQUENCE [LARGE SCALE GENOMIC DNA]</scope>
    <source>
        <strain evidence="9 10">L3-3HA</strain>
    </source>
</reference>
<dbReference type="NCBIfam" id="NF009047">
    <property type="entry name" value="PRK12381.1"/>
    <property type="match status" value="1"/>
</dbReference>
<feature type="binding site" evidence="8">
    <location>
        <position position="283"/>
    </location>
    <ligand>
        <name>N(2)-acetyl-L-ornithine</name>
        <dbReference type="ChEBI" id="CHEBI:57805"/>
    </ligand>
</feature>
<dbReference type="InterPro" id="IPR015421">
    <property type="entry name" value="PyrdxlP-dep_Trfase_major"/>
</dbReference>
<comment type="pathway">
    <text evidence="8">Amino-acid biosynthesis; L-lysine biosynthesis via DAP pathway; LL-2,6-diaminopimelate from (S)-tetrahydrodipicolinate (succinylase route): step 2/3.</text>
</comment>
<dbReference type="GO" id="GO:0042802">
    <property type="term" value="F:identical protein binding"/>
    <property type="evidence" value="ECO:0007669"/>
    <property type="project" value="TreeGrafter"/>
</dbReference>
<evidence type="ECO:0000256" key="6">
    <source>
        <dbReference type="ARBA" id="ARBA00022898"/>
    </source>
</evidence>
<dbReference type="Pfam" id="PF00202">
    <property type="entry name" value="Aminotran_3"/>
    <property type="match status" value="1"/>
</dbReference>
<feature type="binding site" evidence="8">
    <location>
        <position position="141"/>
    </location>
    <ligand>
        <name>pyridoxal 5'-phosphate</name>
        <dbReference type="ChEBI" id="CHEBI:597326"/>
    </ligand>
</feature>
<dbReference type="InterPro" id="IPR050103">
    <property type="entry name" value="Class-III_PLP-dep_AT"/>
</dbReference>
<dbReference type="InterPro" id="IPR004636">
    <property type="entry name" value="AcOrn/SuccOrn_fam"/>
</dbReference>
<dbReference type="HAMAP" id="MF_01107">
    <property type="entry name" value="ArgD_aminotrans_3"/>
    <property type="match status" value="1"/>
</dbReference>
<dbReference type="AlphaFoldDB" id="A0A5J5FSD8"/>
<gene>
    <name evidence="8" type="primary">argD</name>
    <name evidence="8" type="synonym">dapC</name>
    <name evidence="9" type="ORF">FJU30_21440</name>
</gene>
<dbReference type="CDD" id="cd00610">
    <property type="entry name" value="OAT_like"/>
    <property type="match status" value="1"/>
</dbReference>
<comment type="cofactor">
    <cofactor evidence="8">
        <name>pyridoxal 5'-phosphate</name>
        <dbReference type="ChEBI" id="CHEBI:597326"/>
    </cofactor>
    <text evidence="8">Binds 1 pyridoxal phosphate per subunit.</text>
</comment>
<dbReference type="InterPro" id="IPR005814">
    <property type="entry name" value="Aminotrans_3"/>
</dbReference>
<comment type="caution">
    <text evidence="9">The sequence shown here is derived from an EMBL/GenBank/DDBJ whole genome shotgun (WGS) entry which is preliminary data.</text>
</comment>
<dbReference type="NCBIfam" id="NF003468">
    <property type="entry name" value="PRK05093.1"/>
    <property type="match status" value="1"/>
</dbReference>
<evidence type="ECO:0000313" key="10">
    <source>
        <dbReference type="Proteomes" id="UP000335415"/>
    </source>
</evidence>
<keyword evidence="10" id="KW-1185">Reference proteome</keyword>
<dbReference type="InterPro" id="IPR015424">
    <property type="entry name" value="PyrdxlP-dep_Trfase"/>
</dbReference>
<dbReference type="EMBL" id="VYKJ01000014">
    <property type="protein sequence ID" value="KAA8996360.1"/>
    <property type="molecule type" value="Genomic_DNA"/>
</dbReference>
<dbReference type="SUPFAM" id="SSF53383">
    <property type="entry name" value="PLP-dependent transferases"/>
    <property type="match status" value="1"/>
</dbReference>
<dbReference type="PIRSF" id="PIRSF000521">
    <property type="entry name" value="Transaminase_4ab_Lys_Orn"/>
    <property type="match status" value="1"/>
</dbReference>
<dbReference type="NCBIfam" id="TIGR03246">
    <property type="entry name" value="arg_catab_astC"/>
    <property type="match status" value="1"/>
</dbReference>
<protein>
    <recommendedName>
        <fullName evidence="8">Acetylornithine/succinyldiaminopimelate aminotransferase</fullName>
        <shortName evidence="8">ACOAT</shortName>
        <shortName evidence="8">DapATase</shortName>
        <shortName evidence="8">Succinyldiaminopimelate transferase</shortName>
        <ecNumber evidence="8">2.6.1.11</ecNumber>
        <ecNumber evidence="8">2.6.1.17</ecNumber>
    </recommendedName>
</protein>
<dbReference type="PANTHER" id="PTHR11986">
    <property type="entry name" value="AMINOTRANSFERASE CLASS III"/>
    <property type="match status" value="1"/>
</dbReference>
<feature type="modified residue" description="N6-(pyridoxal phosphate)lysine" evidence="8">
    <location>
        <position position="255"/>
    </location>
</feature>
<accession>A0A5J5FSD8</accession>
<comment type="similarity">
    <text evidence="8">Belongs to the class-III pyridoxal-phosphate-dependent aminotransferase family. ArgD subfamily.</text>
</comment>
<feature type="binding site" evidence="8">
    <location>
        <begin position="108"/>
        <end position="109"/>
    </location>
    <ligand>
        <name>pyridoxal 5'-phosphate</name>
        <dbReference type="ChEBI" id="CHEBI:597326"/>
    </ligand>
</feature>
<feature type="binding site" evidence="8">
    <location>
        <begin position="226"/>
        <end position="229"/>
    </location>
    <ligand>
        <name>pyridoxal 5'-phosphate</name>
        <dbReference type="ChEBI" id="CHEBI:597326"/>
    </ligand>
</feature>
<keyword evidence="6 8" id="KW-0663">Pyridoxal phosphate</keyword>
<feature type="binding site" evidence="8">
    <location>
        <position position="284"/>
    </location>
    <ligand>
        <name>pyridoxal 5'-phosphate</name>
        <dbReference type="ChEBI" id="CHEBI:597326"/>
    </ligand>
</feature>
<dbReference type="RefSeq" id="WP_150437017.1">
    <property type="nucleotide sequence ID" value="NZ_VYKJ01000014.1"/>
</dbReference>
<dbReference type="PANTHER" id="PTHR11986:SF122">
    <property type="entry name" value="ACETYLORNITHINE_SUCCINYLDIAMINOPIMELATE AMINOTRANSFERASE"/>
    <property type="match status" value="1"/>
</dbReference>
<dbReference type="InterPro" id="IPR017652">
    <property type="entry name" value="Ac/SucOrn_transaminase_bac"/>
</dbReference>
<feature type="binding site" evidence="8">
    <location>
        <position position="144"/>
    </location>
    <ligand>
        <name>N(2)-acetyl-L-ornithine</name>
        <dbReference type="ChEBI" id="CHEBI:57805"/>
    </ligand>
</feature>
<dbReference type="GO" id="GO:0009016">
    <property type="term" value="F:succinyldiaminopimelate transaminase activity"/>
    <property type="evidence" value="ECO:0007669"/>
    <property type="project" value="UniProtKB-UniRule"/>
</dbReference>
<comment type="pathway">
    <text evidence="8">Amino-acid biosynthesis; L-arginine biosynthesis; N(2)-acetyl-L-ornithine from L-glutamate: step 4/4.</text>
</comment>
<dbReference type="EC" id="2.6.1.11" evidence="8"/>
<keyword evidence="2 8" id="KW-0055">Arginine biosynthesis</keyword>
<evidence type="ECO:0000256" key="3">
    <source>
        <dbReference type="ARBA" id="ARBA00022576"/>
    </source>
</evidence>
<comment type="subcellular location">
    <subcellularLocation>
        <location evidence="8">Cytoplasm</location>
    </subcellularLocation>
</comment>
<dbReference type="GO" id="GO:0030170">
    <property type="term" value="F:pyridoxal phosphate binding"/>
    <property type="evidence" value="ECO:0007669"/>
    <property type="project" value="InterPro"/>
</dbReference>
<evidence type="ECO:0000256" key="2">
    <source>
        <dbReference type="ARBA" id="ARBA00022571"/>
    </source>
</evidence>
<proteinExistence type="inferred from homology"/>
<sequence length="407" mass="43761">MSTDKAEVTRQTYDQVILPVYAPAQFVPVRGKGSRVWDQQGKEYIDFSGGIAVTALGHCHPALVAALHQQGETLWHTSNVFTNEPTLRLAQKLINATFAERVFFANSGAEANEAAFKLARYYAGKRHSPYKTKIISFYNAFHGRTLFTVSVGGQAKYADGFGPKPADIVHVPFNDLDAVKAVMDDHTCAVVLEPVQGEGGITPATPAFMRGVRELCDRHQALLVFDEVQCGMGRTGKLFTYMHYGVTPDILTTAKALGGGFPISAMLTTNEIASAMSVGVHGTTYGGNPLACAVAEAALDVINTPEVLDGVALRNAQFVAELEKINEQYGIFAQIRGLGLLLGAELKPEWHGRAREFLAAGAEQGVMVLVAGPDVIRFVPSLVIDPQEIEQGMALFAKAVAQVVGAR</sequence>
<comment type="catalytic activity">
    <reaction evidence="8">
        <text>N(2)-acetyl-L-ornithine + 2-oxoglutarate = N-acetyl-L-glutamate 5-semialdehyde + L-glutamate</text>
        <dbReference type="Rhea" id="RHEA:18049"/>
        <dbReference type="ChEBI" id="CHEBI:16810"/>
        <dbReference type="ChEBI" id="CHEBI:29123"/>
        <dbReference type="ChEBI" id="CHEBI:29985"/>
        <dbReference type="ChEBI" id="CHEBI:57805"/>
        <dbReference type="EC" id="2.6.1.11"/>
    </reaction>
</comment>
<keyword evidence="7 8" id="KW-0457">Lysine biosynthesis</keyword>
<dbReference type="UniPathway" id="UPA00034">
    <property type="reaction ID" value="UER00020"/>
</dbReference>
<dbReference type="FunFam" id="3.40.640.10:FF:000004">
    <property type="entry name" value="Acetylornithine aminotransferase"/>
    <property type="match status" value="1"/>
</dbReference>
<keyword evidence="4 8" id="KW-0028">Amino-acid biosynthesis</keyword>
<dbReference type="OrthoDB" id="9801052at2"/>
<dbReference type="Proteomes" id="UP000335415">
    <property type="component" value="Unassembled WGS sequence"/>
</dbReference>
<name>A0A5J5FSD8_9GAMM</name>
<evidence type="ECO:0000256" key="4">
    <source>
        <dbReference type="ARBA" id="ARBA00022605"/>
    </source>
</evidence>
<dbReference type="NCBIfam" id="TIGR00707">
    <property type="entry name" value="argD"/>
    <property type="match status" value="1"/>
</dbReference>
<dbReference type="GO" id="GO:0006526">
    <property type="term" value="P:L-arginine biosynthetic process"/>
    <property type="evidence" value="ECO:0007669"/>
    <property type="project" value="UniProtKB-UniRule"/>
</dbReference>
<dbReference type="Gene3D" id="3.90.1150.10">
    <property type="entry name" value="Aspartate Aminotransferase, domain 1"/>
    <property type="match status" value="1"/>
</dbReference>
<evidence type="ECO:0000256" key="1">
    <source>
        <dbReference type="ARBA" id="ARBA00022490"/>
    </source>
</evidence>
<dbReference type="GO" id="GO:0009089">
    <property type="term" value="P:lysine biosynthetic process via diaminopimelate"/>
    <property type="evidence" value="ECO:0007669"/>
    <property type="project" value="UniProtKB-UniRule"/>
</dbReference>
<dbReference type="PROSITE" id="PS00600">
    <property type="entry name" value="AA_TRANSFER_CLASS_3"/>
    <property type="match status" value="1"/>
</dbReference>
<evidence type="ECO:0000256" key="8">
    <source>
        <dbReference type="HAMAP-Rule" id="MF_01107"/>
    </source>
</evidence>
<keyword evidence="1 8" id="KW-0963">Cytoplasm</keyword>
<dbReference type="GO" id="GO:0005737">
    <property type="term" value="C:cytoplasm"/>
    <property type="evidence" value="ECO:0007669"/>
    <property type="project" value="UniProtKB-SubCell"/>
</dbReference>
<evidence type="ECO:0000256" key="5">
    <source>
        <dbReference type="ARBA" id="ARBA00022679"/>
    </source>
</evidence>
<keyword evidence="3 8" id="KW-0032">Aminotransferase</keyword>
<comment type="subunit">
    <text evidence="8">Homodimer.</text>
</comment>